<name>A0ABV8EIL9_9BACT</name>
<sequence length="335" mass="37675">MFWENRIIDVGTILQENGTVEVEFLGLNQTDSPIVITDVITDCGCTATAFDRDSIPKSKVSSIKVSYEPDYLGGPFTKMIIVRTNQDIYGDTLYFRGVNVTMPEDVEAAYSHKYGTIGLRLPVINMGNVYTNEPKTKMIEIFNFGRDTLRLEGHELEVVKDFISTKLSPEAIAPNSRGILVLEYNGLERNDFGFVNDHVLFQFNTISDPIRLNLIANLFEYFEPVPKTKELEVPRIGINEIDLDLREVRSGQNVKKSIQISNIGGEPLEIRKVTTTCDCLQASLADYEIGVNGSTRLEFNFDTSGRKGIDHKHITIFSNDPINPVRTIVIKSNIK</sequence>
<organism evidence="1 2">
    <name type="scientific">Belliella kenyensis</name>
    <dbReference type="NCBI Taxonomy" id="1472724"/>
    <lineage>
        <taxon>Bacteria</taxon>
        <taxon>Pseudomonadati</taxon>
        <taxon>Bacteroidota</taxon>
        <taxon>Cytophagia</taxon>
        <taxon>Cytophagales</taxon>
        <taxon>Cyclobacteriaceae</taxon>
        <taxon>Belliella</taxon>
    </lineage>
</organism>
<protein>
    <submittedName>
        <fullName evidence="1">DUF1573 domain-containing protein</fullName>
    </submittedName>
</protein>
<dbReference type="PANTHER" id="PTHR37833">
    <property type="entry name" value="LIPOPROTEIN-RELATED"/>
    <property type="match status" value="1"/>
</dbReference>
<dbReference type="Pfam" id="PF07610">
    <property type="entry name" value="DUF1573"/>
    <property type="match status" value="2"/>
</dbReference>
<comment type="caution">
    <text evidence="1">The sequence shown here is derived from an EMBL/GenBank/DDBJ whole genome shotgun (WGS) entry which is preliminary data.</text>
</comment>
<evidence type="ECO:0000313" key="2">
    <source>
        <dbReference type="Proteomes" id="UP001595766"/>
    </source>
</evidence>
<dbReference type="Gene3D" id="2.60.40.10">
    <property type="entry name" value="Immunoglobulins"/>
    <property type="match status" value="2"/>
</dbReference>
<keyword evidence="2" id="KW-1185">Reference proteome</keyword>
<proteinExistence type="predicted"/>
<dbReference type="RefSeq" id="WP_241290662.1">
    <property type="nucleotide sequence ID" value="NZ_JAKZGR010000001.1"/>
</dbReference>
<gene>
    <name evidence="1" type="ORF">ACFOUP_07100</name>
</gene>
<dbReference type="PANTHER" id="PTHR37833:SF1">
    <property type="entry name" value="SIGNAL PEPTIDE PROTEIN"/>
    <property type="match status" value="1"/>
</dbReference>
<reference evidence="2" key="1">
    <citation type="journal article" date="2019" name="Int. J. Syst. Evol. Microbiol.">
        <title>The Global Catalogue of Microorganisms (GCM) 10K type strain sequencing project: providing services to taxonomists for standard genome sequencing and annotation.</title>
        <authorList>
            <consortium name="The Broad Institute Genomics Platform"/>
            <consortium name="The Broad Institute Genome Sequencing Center for Infectious Disease"/>
            <person name="Wu L."/>
            <person name="Ma J."/>
        </authorList>
    </citation>
    <scope>NUCLEOTIDE SEQUENCE [LARGE SCALE GENOMIC DNA]</scope>
    <source>
        <strain evidence="2">CECT 8551</strain>
    </source>
</reference>
<evidence type="ECO:0000313" key="1">
    <source>
        <dbReference type="EMBL" id="MFC3976137.1"/>
    </source>
</evidence>
<dbReference type="EMBL" id="JBHSAV010000023">
    <property type="protein sequence ID" value="MFC3976137.1"/>
    <property type="molecule type" value="Genomic_DNA"/>
</dbReference>
<dbReference type="Proteomes" id="UP001595766">
    <property type="component" value="Unassembled WGS sequence"/>
</dbReference>
<dbReference type="InterPro" id="IPR011467">
    <property type="entry name" value="DUF1573"/>
</dbReference>
<accession>A0ABV8EIL9</accession>
<dbReference type="InterPro" id="IPR013783">
    <property type="entry name" value="Ig-like_fold"/>
</dbReference>